<dbReference type="EMBL" id="JAGPYM010000079">
    <property type="protein sequence ID" value="KAH6869163.1"/>
    <property type="molecule type" value="Genomic_DNA"/>
</dbReference>
<reference evidence="2 3" key="1">
    <citation type="journal article" date="2021" name="Nat. Commun.">
        <title>Genetic determinants of endophytism in the Arabidopsis root mycobiome.</title>
        <authorList>
            <person name="Mesny F."/>
            <person name="Miyauchi S."/>
            <person name="Thiergart T."/>
            <person name="Pickel B."/>
            <person name="Atanasova L."/>
            <person name="Karlsson M."/>
            <person name="Huettel B."/>
            <person name="Barry K.W."/>
            <person name="Haridas S."/>
            <person name="Chen C."/>
            <person name="Bauer D."/>
            <person name="Andreopoulos W."/>
            <person name="Pangilinan J."/>
            <person name="LaButti K."/>
            <person name="Riley R."/>
            <person name="Lipzen A."/>
            <person name="Clum A."/>
            <person name="Drula E."/>
            <person name="Henrissat B."/>
            <person name="Kohler A."/>
            <person name="Grigoriev I.V."/>
            <person name="Martin F.M."/>
            <person name="Hacquard S."/>
        </authorList>
    </citation>
    <scope>NUCLEOTIDE SEQUENCE [LARGE SCALE GENOMIC DNA]</scope>
    <source>
        <strain evidence="2 3">MPI-CAGE-CH-0241</strain>
    </source>
</reference>
<accession>A0A9P8VQZ9</accession>
<organism evidence="2 3">
    <name type="scientific">Thelonectria olida</name>
    <dbReference type="NCBI Taxonomy" id="1576542"/>
    <lineage>
        <taxon>Eukaryota</taxon>
        <taxon>Fungi</taxon>
        <taxon>Dikarya</taxon>
        <taxon>Ascomycota</taxon>
        <taxon>Pezizomycotina</taxon>
        <taxon>Sordariomycetes</taxon>
        <taxon>Hypocreomycetidae</taxon>
        <taxon>Hypocreales</taxon>
        <taxon>Nectriaceae</taxon>
        <taxon>Thelonectria</taxon>
    </lineage>
</organism>
<name>A0A9P8VQZ9_9HYPO</name>
<dbReference type="AlphaFoldDB" id="A0A9P8VQZ9"/>
<feature type="chain" id="PRO_5040486192" evidence="1">
    <location>
        <begin position="17"/>
        <end position="244"/>
    </location>
</feature>
<gene>
    <name evidence="2" type="ORF">B0T10DRAFT_595004</name>
</gene>
<dbReference type="OrthoDB" id="1858978at2759"/>
<dbReference type="Proteomes" id="UP000777438">
    <property type="component" value="Unassembled WGS sequence"/>
</dbReference>
<sequence>MRLILYLLVLLSPVFALVAQQPEQDVDVDSHVIIDTERDSIPANVEFSATSRTQESIDLFYFRGNGEGAPLTQACWTEGSNWKTCRVFQYVFNYVRGRGHITAISRTKDRHDLFFVEKGYEVVTLERWRKNGGSRKLEVFWVRRDGALMHAYTENDGDAWVRDLVLDRYSEAMPETVTAMSKDSNSMVVAWITTRGALEVARYEGNGWIKTQVLIPGSLPTNTKLVTLSISRNMMNIFFVGRTA</sequence>
<dbReference type="Gene3D" id="2.120.10.70">
    <property type="entry name" value="Fucose-specific lectin"/>
    <property type="match status" value="1"/>
</dbReference>
<protein>
    <submittedName>
        <fullName evidence="2">Uncharacterized protein</fullName>
    </submittedName>
</protein>
<keyword evidence="3" id="KW-1185">Reference proteome</keyword>
<keyword evidence="1" id="KW-0732">Signal</keyword>
<evidence type="ECO:0000313" key="2">
    <source>
        <dbReference type="EMBL" id="KAH6869163.1"/>
    </source>
</evidence>
<feature type="signal peptide" evidence="1">
    <location>
        <begin position="1"/>
        <end position="16"/>
    </location>
</feature>
<proteinExistence type="predicted"/>
<dbReference type="SUPFAM" id="SSF89372">
    <property type="entry name" value="Fucose-specific lectin"/>
    <property type="match status" value="1"/>
</dbReference>
<evidence type="ECO:0000256" key="1">
    <source>
        <dbReference type="SAM" id="SignalP"/>
    </source>
</evidence>
<evidence type="ECO:0000313" key="3">
    <source>
        <dbReference type="Proteomes" id="UP000777438"/>
    </source>
</evidence>
<comment type="caution">
    <text evidence="2">The sequence shown here is derived from an EMBL/GenBank/DDBJ whole genome shotgun (WGS) entry which is preliminary data.</text>
</comment>